<dbReference type="Pfam" id="PF01256">
    <property type="entry name" value="Carb_kinase"/>
    <property type="match status" value="1"/>
</dbReference>
<feature type="domain" description="YjeF C-terminal" evidence="7">
    <location>
        <begin position="10"/>
        <end position="283"/>
    </location>
</feature>
<evidence type="ECO:0000256" key="5">
    <source>
        <dbReference type="ARBA" id="ARBA00023239"/>
    </source>
</evidence>
<dbReference type="Proteomes" id="UP000034127">
    <property type="component" value="Unassembled WGS sequence"/>
</dbReference>
<feature type="binding site" evidence="6">
    <location>
        <position position="45"/>
    </location>
    <ligand>
        <name>(6S)-NADPHX</name>
        <dbReference type="ChEBI" id="CHEBI:64076"/>
    </ligand>
</feature>
<dbReference type="PANTHER" id="PTHR12592">
    <property type="entry name" value="ATP-DEPENDENT (S)-NAD(P)H-HYDRATE DEHYDRATASE FAMILY MEMBER"/>
    <property type="match status" value="1"/>
</dbReference>
<gene>
    <name evidence="6" type="primary">nnrD</name>
    <name evidence="8" type="ORF">UR63_C0001G0043</name>
</gene>
<comment type="caution">
    <text evidence="6">Lacks conserved residue(s) required for the propagation of feature annotation.</text>
</comment>
<dbReference type="CDD" id="cd01171">
    <property type="entry name" value="YXKO-related"/>
    <property type="match status" value="1"/>
</dbReference>
<accession>A0A0G0BGP5</accession>
<feature type="binding site" evidence="6">
    <location>
        <position position="226"/>
    </location>
    <ligand>
        <name>(6S)-NADPHX</name>
        <dbReference type="ChEBI" id="CHEBI:64076"/>
    </ligand>
</feature>
<dbReference type="InterPro" id="IPR029056">
    <property type="entry name" value="Ribokinase-like"/>
</dbReference>
<dbReference type="Gene3D" id="3.40.1190.20">
    <property type="match status" value="1"/>
</dbReference>
<comment type="function">
    <text evidence="6">Catalyzes the dehydration of the S-form of NAD(P)HX at the expense of ADP, which is converted to AMP. Together with NAD(P)HX epimerase, which catalyzes the epimerization of the S- and R-forms, the enzyme allows the repair of both epimers of NAD(P)HX, a damaged form of NAD(P)H that is a result of enzymatic or heat-dependent hydration.</text>
</comment>
<feature type="binding site" evidence="6">
    <location>
        <position position="159"/>
    </location>
    <ligand>
        <name>(6S)-NADPHX</name>
        <dbReference type="ChEBI" id="CHEBI:64076"/>
    </ligand>
</feature>
<sequence length="286" mass="31878">MLIQTSDLNSIKTLFKKFVLPKSNSHKGQNGKVLIIGGSSLFHAASLWSAEVASHFVDMVHYSSTIENEKIFHELKKTFRNGIIVPQSQLEHYAAEDDVILLGPGMMRDGNEGKYTFEITKKLIEKFSEKKFVFDAGALQMMSPDLLLRLKNKAIITPHQKEFERLFGIPVLDKPQNEKEIIVKETAKKYGVVILLKAIIDIVSDGVTTYIIEGGNAGMTKGGTGDVMSSLCTSFYIQNNPLEAALFSSLLLKITAEELFKDSGYWYNVSDIIDGLPKTLNNLILK</sequence>
<evidence type="ECO:0000313" key="9">
    <source>
        <dbReference type="Proteomes" id="UP000034127"/>
    </source>
</evidence>
<comment type="cofactor">
    <cofactor evidence="6">
        <name>Mg(2+)</name>
        <dbReference type="ChEBI" id="CHEBI:18420"/>
    </cofactor>
</comment>
<dbReference type="GO" id="GO:0005524">
    <property type="term" value="F:ATP binding"/>
    <property type="evidence" value="ECO:0007669"/>
    <property type="project" value="UniProtKB-KW"/>
</dbReference>
<evidence type="ECO:0000313" key="8">
    <source>
        <dbReference type="EMBL" id="KKP68593.1"/>
    </source>
</evidence>
<comment type="catalytic activity">
    <reaction evidence="6">
        <text>(6S)-NADPHX + ADP = AMP + phosphate + NADPH + H(+)</text>
        <dbReference type="Rhea" id="RHEA:32235"/>
        <dbReference type="ChEBI" id="CHEBI:15378"/>
        <dbReference type="ChEBI" id="CHEBI:43474"/>
        <dbReference type="ChEBI" id="CHEBI:57783"/>
        <dbReference type="ChEBI" id="CHEBI:64076"/>
        <dbReference type="ChEBI" id="CHEBI:456215"/>
        <dbReference type="ChEBI" id="CHEBI:456216"/>
        <dbReference type="EC" id="4.2.1.136"/>
    </reaction>
</comment>
<dbReference type="EC" id="4.2.1.136" evidence="6"/>
<keyword evidence="1 6" id="KW-0547">Nucleotide-binding</keyword>
<evidence type="ECO:0000256" key="4">
    <source>
        <dbReference type="ARBA" id="ARBA00023027"/>
    </source>
</evidence>
<evidence type="ECO:0000256" key="2">
    <source>
        <dbReference type="ARBA" id="ARBA00022840"/>
    </source>
</evidence>
<dbReference type="PROSITE" id="PS51383">
    <property type="entry name" value="YJEF_C_3"/>
    <property type="match status" value="1"/>
</dbReference>
<dbReference type="PATRIC" id="fig|1618485.3.peg.43"/>
<keyword evidence="8" id="KW-0808">Transferase</keyword>
<keyword evidence="3 6" id="KW-0521">NADP</keyword>
<name>A0A0G0BGP5_9BACT</name>
<proteinExistence type="inferred from homology"/>
<feature type="binding site" evidence="6">
    <location>
        <position position="105"/>
    </location>
    <ligand>
        <name>(6S)-NADPHX</name>
        <dbReference type="ChEBI" id="CHEBI:64076"/>
    </ligand>
</feature>
<dbReference type="HAMAP" id="MF_01965">
    <property type="entry name" value="NADHX_dehydratase"/>
    <property type="match status" value="1"/>
</dbReference>
<feature type="binding site" evidence="6">
    <location>
        <position position="225"/>
    </location>
    <ligand>
        <name>AMP</name>
        <dbReference type="ChEBI" id="CHEBI:456215"/>
    </ligand>
</feature>
<dbReference type="GO" id="GO:0052855">
    <property type="term" value="F:ADP-dependent NAD(P)H-hydrate dehydratase activity"/>
    <property type="evidence" value="ECO:0007669"/>
    <property type="project" value="UniProtKB-UniRule"/>
</dbReference>
<keyword evidence="2 6" id="KW-0067">ATP-binding</keyword>
<dbReference type="InterPro" id="IPR000631">
    <property type="entry name" value="CARKD"/>
</dbReference>
<keyword evidence="5 6" id="KW-0456">Lyase</keyword>
<dbReference type="PANTHER" id="PTHR12592:SF0">
    <property type="entry name" value="ATP-DEPENDENT (S)-NAD(P)H-HYDRATE DEHYDRATASE"/>
    <property type="match status" value="1"/>
</dbReference>
<evidence type="ECO:0000256" key="1">
    <source>
        <dbReference type="ARBA" id="ARBA00022741"/>
    </source>
</evidence>
<evidence type="ECO:0000259" key="7">
    <source>
        <dbReference type="PROSITE" id="PS51383"/>
    </source>
</evidence>
<keyword evidence="8" id="KW-0418">Kinase</keyword>
<comment type="caution">
    <text evidence="8">The sequence shown here is derived from an EMBL/GenBank/DDBJ whole genome shotgun (WGS) entry which is preliminary data.</text>
</comment>
<dbReference type="SUPFAM" id="SSF53613">
    <property type="entry name" value="Ribokinase-like"/>
    <property type="match status" value="1"/>
</dbReference>
<dbReference type="GO" id="GO:0046496">
    <property type="term" value="P:nicotinamide nucleotide metabolic process"/>
    <property type="evidence" value="ECO:0007669"/>
    <property type="project" value="UniProtKB-UniRule"/>
</dbReference>
<evidence type="ECO:0000256" key="3">
    <source>
        <dbReference type="ARBA" id="ARBA00022857"/>
    </source>
</evidence>
<evidence type="ECO:0000256" key="6">
    <source>
        <dbReference type="HAMAP-Rule" id="MF_01965"/>
    </source>
</evidence>
<organism evidence="8 9">
    <name type="scientific">Candidatus Roizmanbacteria bacterium GW2011_GWC2_35_12</name>
    <dbReference type="NCBI Taxonomy" id="1618485"/>
    <lineage>
        <taxon>Bacteria</taxon>
        <taxon>Candidatus Roizmaniibacteriota</taxon>
    </lineage>
</organism>
<protein>
    <recommendedName>
        <fullName evidence="6">ADP-dependent (S)-NAD(P)H-hydrate dehydratase</fullName>
        <ecNumber evidence="6">4.2.1.136</ecNumber>
    </recommendedName>
    <alternativeName>
        <fullName evidence="6">ADP-dependent NAD(P)HX dehydratase</fullName>
    </alternativeName>
</protein>
<dbReference type="GO" id="GO:0016301">
    <property type="term" value="F:kinase activity"/>
    <property type="evidence" value="ECO:0007669"/>
    <property type="project" value="UniProtKB-KW"/>
</dbReference>
<reference evidence="8 9" key="1">
    <citation type="journal article" date="2015" name="Nature">
        <title>rRNA introns, odd ribosomes, and small enigmatic genomes across a large radiation of phyla.</title>
        <authorList>
            <person name="Brown C.T."/>
            <person name="Hug L.A."/>
            <person name="Thomas B.C."/>
            <person name="Sharon I."/>
            <person name="Castelle C.J."/>
            <person name="Singh A."/>
            <person name="Wilkins M.J."/>
            <person name="Williams K.H."/>
            <person name="Banfield J.F."/>
        </authorList>
    </citation>
    <scope>NUCLEOTIDE SEQUENCE [LARGE SCALE GENOMIC DNA]</scope>
</reference>
<comment type="subunit">
    <text evidence="6">Homotetramer.</text>
</comment>
<comment type="catalytic activity">
    <reaction evidence="6">
        <text>(6S)-NADHX + ADP = AMP + phosphate + NADH + H(+)</text>
        <dbReference type="Rhea" id="RHEA:32223"/>
        <dbReference type="ChEBI" id="CHEBI:15378"/>
        <dbReference type="ChEBI" id="CHEBI:43474"/>
        <dbReference type="ChEBI" id="CHEBI:57945"/>
        <dbReference type="ChEBI" id="CHEBI:64074"/>
        <dbReference type="ChEBI" id="CHEBI:456215"/>
        <dbReference type="ChEBI" id="CHEBI:456216"/>
        <dbReference type="EC" id="4.2.1.136"/>
    </reaction>
</comment>
<dbReference type="GO" id="GO:0110051">
    <property type="term" value="P:metabolite repair"/>
    <property type="evidence" value="ECO:0007669"/>
    <property type="project" value="TreeGrafter"/>
</dbReference>
<dbReference type="AlphaFoldDB" id="A0A0G0BGP5"/>
<dbReference type="EMBL" id="LBPX01000001">
    <property type="protein sequence ID" value="KKP68593.1"/>
    <property type="molecule type" value="Genomic_DNA"/>
</dbReference>
<keyword evidence="4 6" id="KW-0520">NAD</keyword>
<dbReference type="NCBIfam" id="TIGR00196">
    <property type="entry name" value="yjeF_cterm"/>
    <property type="match status" value="1"/>
</dbReference>
<comment type="similarity">
    <text evidence="6">Belongs to the NnrD/CARKD family.</text>
</comment>